<dbReference type="PRINTS" id="PR00344">
    <property type="entry name" value="BCTRLSENSOR"/>
</dbReference>
<proteinExistence type="predicted"/>
<dbReference type="SUPFAM" id="SSF55785">
    <property type="entry name" value="PYP-like sensor domain (PAS domain)"/>
    <property type="match status" value="2"/>
</dbReference>
<evidence type="ECO:0000256" key="8">
    <source>
        <dbReference type="ARBA" id="ARBA00022777"/>
    </source>
</evidence>
<feature type="region of interest" description="Disordered" evidence="13">
    <location>
        <begin position="1"/>
        <end position="26"/>
    </location>
</feature>
<comment type="function">
    <text evidence="11">Involved in the control of the SAPK-dependent transcriptional response to peroxide stress. Regulates sty1 activity.</text>
</comment>
<evidence type="ECO:0000259" key="16">
    <source>
        <dbReference type="PROSITE" id="PS50112"/>
    </source>
</evidence>
<keyword evidence="5 12" id="KW-0597">Phosphoprotein</keyword>
<evidence type="ECO:0000256" key="5">
    <source>
        <dbReference type="ARBA" id="ARBA00022553"/>
    </source>
</evidence>
<dbReference type="PANTHER" id="PTHR45339">
    <property type="entry name" value="HYBRID SIGNAL TRANSDUCTION HISTIDINE KINASE J"/>
    <property type="match status" value="1"/>
</dbReference>
<keyword evidence="7" id="KW-0547">Nucleotide-binding</keyword>
<evidence type="ECO:0000256" key="1">
    <source>
        <dbReference type="ARBA" id="ARBA00000085"/>
    </source>
</evidence>
<dbReference type="CDD" id="cd00082">
    <property type="entry name" value="HisKA"/>
    <property type="match status" value="1"/>
</dbReference>
<reference evidence="17" key="2">
    <citation type="submission" date="2023-06" db="EMBL/GenBank/DDBJ databases">
        <authorList>
            <consortium name="Lawrence Berkeley National Laboratory"/>
            <person name="Mondo S.J."/>
            <person name="Hensen N."/>
            <person name="Bonometti L."/>
            <person name="Westerberg I."/>
            <person name="Brannstrom I.O."/>
            <person name="Guillou S."/>
            <person name="Cros-Aarteil S."/>
            <person name="Calhoun S."/>
            <person name="Haridas S."/>
            <person name="Kuo A."/>
            <person name="Pangilinan J."/>
            <person name="Riley R."/>
            <person name="Labutti K."/>
            <person name="Andreopoulos B."/>
            <person name="Lipzen A."/>
            <person name="Chen C."/>
            <person name="Yanf M."/>
            <person name="Daum C."/>
            <person name="Ng V."/>
            <person name="Clum A."/>
            <person name="Steindorff A."/>
            <person name="Ohm R."/>
            <person name="Martin F."/>
            <person name="Silar P."/>
            <person name="Natvig D."/>
            <person name="Lalanne C."/>
            <person name="Gautier V."/>
            <person name="Ament-Velasquez S.L."/>
            <person name="Kruys A."/>
            <person name="Hutchinson M.I."/>
            <person name="Powell A.J."/>
            <person name="Barry K."/>
            <person name="Miller A.N."/>
            <person name="Grigoriev I.V."/>
            <person name="Debuchy R."/>
            <person name="Gladieux P."/>
            <person name="Thoren M.H."/>
            <person name="Johannesson H."/>
        </authorList>
    </citation>
    <scope>NUCLEOTIDE SEQUENCE</scope>
    <source>
        <strain evidence="17">PSN324</strain>
    </source>
</reference>
<protein>
    <recommendedName>
        <fullName evidence="3">histidine kinase</fullName>
        <ecNumber evidence="3">2.7.13.3</ecNumber>
    </recommendedName>
</protein>
<dbReference type="InterPro" id="IPR011006">
    <property type="entry name" value="CheY-like_superfamily"/>
</dbReference>
<dbReference type="Gene3D" id="3.30.565.10">
    <property type="entry name" value="Histidine kinase-like ATPase, C-terminal domain"/>
    <property type="match status" value="1"/>
</dbReference>
<dbReference type="InterPro" id="IPR001610">
    <property type="entry name" value="PAC"/>
</dbReference>
<keyword evidence="9" id="KW-0067">ATP-binding</keyword>
<feature type="region of interest" description="Disordered" evidence="13">
    <location>
        <begin position="273"/>
        <end position="319"/>
    </location>
</feature>
<dbReference type="SMART" id="SM00387">
    <property type="entry name" value="HATPase_c"/>
    <property type="match status" value="1"/>
</dbReference>
<dbReference type="InterPro" id="IPR005467">
    <property type="entry name" value="His_kinase_dom"/>
</dbReference>
<gene>
    <name evidence="17" type="ORF">QBC42DRAFT_344942</name>
</gene>
<dbReference type="Gene3D" id="3.40.50.2300">
    <property type="match status" value="1"/>
</dbReference>
<evidence type="ECO:0000256" key="4">
    <source>
        <dbReference type="ARBA" id="ARBA00022490"/>
    </source>
</evidence>
<keyword evidence="4" id="KW-0963">Cytoplasm</keyword>
<evidence type="ECO:0000256" key="11">
    <source>
        <dbReference type="ARBA" id="ARBA00054109"/>
    </source>
</evidence>
<dbReference type="InterPro" id="IPR001789">
    <property type="entry name" value="Sig_transdc_resp-reg_receiver"/>
</dbReference>
<comment type="caution">
    <text evidence="17">The sequence shown here is derived from an EMBL/GenBank/DDBJ whole genome shotgun (WGS) entry which is preliminary data.</text>
</comment>
<dbReference type="Gene3D" id="3.30.450.20">
    <property type="entry name" value="PAS domain"/>
    <property type="match status" value="2"/>
</dbReference>
<dbReference type="PANTHER" id="PTHR45339:SF1">
    <property type="entry name" value="HYBRID SIGNAL TRANSDUCTION HISTIDINE KINASE J"/>
    <property type="match status" value="1"/>
</dbReference>
<evidence type="ECO:0000259" key="15">
    <source>
        <dbReference type="PROSITE" id="PS50110"/>
    </source>
</evidence>
<dbReference type="InterPro" id="IPR000014">
    <property type="entry name" value="PAS"/>
</dbReference>
<dbReference type="GO" id="GO:1900745">
    <property type="term" value="P:positive regulation of p38MAPK cascade"/>
    <property type="evidence" value="ECO:0007669"/>
    <property type="project" value="UniProtKB-ARBA"/>
</dbReference>
<dbReference type="FunFam" id="1.10.287.130:FF:000002">
    <property type="entry name" value="Two-component osmosensing histidine kinase"/>
    <property type="match status" value="1"/>
</dbReference>
<dbReference type="Pfam" id="PF08447">
    <property type="entry name" value="PAS_3"/>
    <property type="match status" value="1"/>
</dbReference>
<dbReference type="SMART" id="SM00388">
    <property type="entry name" value="HisKA"/>
    <property type="match status" value="1"/>
</dbReference>
<dbReference type="InterPro" id="IPR003661">
    <property type="entry name" value="HisK_dim/P_dom"/>
</dbReference>
<dbReference type="EC" id="2.7.13.3" evidence="3"/>
<evidence type="ECO:0000256" key="9">
    <source>
        <dbReference type="ARBA" id="ARBA00022840"/>
    </source>
</evidence>
<evidence type="ECO:0000256" key="2">
    <source>
        <dbReference type="ARBA" id="ARBA00004496"/>
    </source>
</evidence>
<dbReference type="Pfam" id="PF00512">
    <property type="entry name" value="HisKA"/>
    <property type="match status" value="1"/>
</dbReference>
<name>A0AAV9HU16_9PEZI</name>
<dbReference type="GO" id="GO:0009365">
    <property type="term" value="C:protein histidine kinase complex"/>
    <property type="evidence" value="ECO:0007669"/>
    <property type="project" value="UniProtKB-ARBA"/>
</dbReference>
<feature type="domain" description="Response regulatory" evidence="15">
    <location>
        <begin position="1060"/>
        <end position="1186"/>
    </location>
</feature>
<feature type="compositionally biased region" description="Basic and acidic residues" evidence="13">
    <location>
        <begin position="1253"/>
        <end position="1264"/>
    </location>
</feature>
<keyword evidence="8 17" id="KW-0418">Kinase</keyword>
<dbReference type="SMART" id="SM00086">
    <property type="entry name" value="PAC"/>
    <property type="match status" value="2"/>
</dbReference>
<feature type="compositionally biased region" description="Basic and acidic residues" evidence="13">
    <location>
        <begin position="1293"/>
        <end position="1304"/>
    </location>
</feature>
<dbReference type="InterPro" id="IPR035965">
    <property type="entry name" value="PAS-like_dom_sf"/>
</dbReference>
<feature type="modified residue" description="4-aspartylphosphate" evidence="12">
    <location>
        <position position="1115"/>
    </location>
</feature>
<comment type="catalytic activity">
    <reaction evidence="1">
        <text>ATP + protein L-histidine = ADP + protein N-phospho-L-histidine.</text>
        <dbReference type="EC" id="2.7.13.3"/>
    </reaction>
</comment>
<dbReference type="GO" id="GO:0005524">
    <property type="term" value="F:ATP binding"/>
    <property type="evidence" value="ECO:0007669"/>
    <property type="project" value="UniProtKB-KW"/>
</dbReference>
<dbReference type="SUPFAM" id="SSF47384">
    <property type="entry name" value="Homodimeric domain of signal transducing histidine kinase"/>
    <property type="match status" value="1"/>
</dbReference>
<evidence type="ECO:0000256" key="3">
    <source>
        <dbReference type="ARBA" id="ARBA00012438"/>
    </source>
</evidence>
<keyword evidence="18" id="KW-1185">Reference proteome</keyword>
<dbReference type="SUPFAM" id="SSF52172">
    <property type="entry name" value="CheY-like"/>
    <property type="match status" value="1"/>
</dbReference>
<evidence type="ECO:0000256" key="10">
    <source>
        <dbReference type="ARBA" id="ARBA00023012"/>
    </source>
</evidence>
<dbReference type="SMART" id="SM00091">
    <property type="entry name" value="PAS"/>
    <property type="match status" value="2"/>
</dbReference>
<dbReference type="InterPro" id="IPR004358">
    <property type="entry name" value="Sig_transdc_His_kin-like_C"/>
</dbReference>
<keyword evidence="6" id="KW-0808">Transferase</keyword>
<reference evidence="17" key="1">
    <citation type="journal article" date="2023" name="Mol. Phylogenet. Evol.">
        <title>Genome-scale phylogeny and comparative genomics of the fungal order Sordariales.</title>
        <authorList>
            <person name="Hensen N."/>
            <person name="Bonometti L."/>
            <person name="Westerberg I."/>
            <person name="Brannstrom I.O."/>
            <person name="Guillou S."/>
            <person name="Cros-Aarteil S."/>
            <person name="Calhoun S."/>
            <person name="Haridas S."/>
            <person name="Kuo A."/>
            <person name="Mondo S."/>
            <person name="Pangilinan J."/>
            <person name="Riley R."/>
            <person name="LaButti K."/>
            <person name="Andreopoulos B."/>
            <person name="Lipzen A."/>
            <person name="Chen C."/>
            <person name="Yan M."/>
            <person name="Daum C."/>
            <person name="Ng V."/>
            <person name="Clum A."/>
            <person name="Steindorff A."/>
            <person name="Ohm R.A."/>
            <person name="Martin F."/>
            <person name="Silar P."/>
            <person name="Natvig D.O."/>
            <person name="Lalanne C."/>
            <person name="Gautier V."/>
            <person name="Ament-Velasquez S.L."/>
            <person name="Kruys A."/>
            <person name="Hutchinson M.I."/>
            <person name="Powell A.J."/>
            <person name="Barry K."/>
            <person name="Miller A.N."/>
            <person name="Grigoriev I.V."/>
            <person name="Debuchy R."/>
            <person name="Gladieux P."/>
            <person name="Hiltunen Thoren M."/>
            <person name="Johannesson H."/>
        </authorList>
    </citation>
    <scope>NUCLEOTIDE SEQUENCE</scope>
    <source>
        <strain evidence="17">PSN324</strain>
    </source>
</reference>
<dbReference type="PROSITE" id="PS50109">
    <property type="entry name" value="HIS_KIN"/>
    <property type="match status" value="1"/>
</dbReference>
<dbReference type="FunFam" id="3.30.450.20:FF:000099">
    <property type="entry name" value="Sensory box sensor histidine kinase"/>
    <property type="match status" value="1"/>
</dbReference>
<dbReference type="CDD" id="cd17546">
    <property type="entry name" value="REC_hyHK_CKI1_RcsC-like"/>
    <property type="match status" value="1"/>
</dbReference>
<dbReference type="InterPro" id="IPR013655">
    <property type="entry name" value="PAS_fold_3"/>
</dbReference>
<feature type="region of interest" description="Disordered" evidence="13">
    <location>
        <begin position="1192"/>
        <end position="1224"/>
    </location>
</feature>
<feature type="domain" description="PAS" evidence="16">
    <location>
        <begin position="464"/>
        <end position="534"/>
    </location>
</feature>
<evidence type="ECO:0000256" key="6">
    <source>
        <dbReference type="ARBA" id="ARBA00022679"/>
    </source>
</evidence>
<evidence type="ECO:0000313" key="18">
    <source>
        <dbReference type="Proteomes" id="UP001321749"/>
    </source>
</evidence>
<dbReference type="InterPro" id="IPR036097">
    <property type="entry name" value="HisK_dim/P_sf"/>
</dbReference>
<feature type="region of interest" description="Disordered" evidence="13">
    <location>
        <begin position="160"/>
        <end position="183"/>
    </location>
</feature>
<dbReference type="EMBL" id="MU864951">
    <property type="protein sequence ID" value="KAK4464186.1"/>
    <property type="molecule type" value="Genomic_DNA"/>
</dbReference>
<dbReference type="CDD" id="cd00130">
    <property type="entry name" value="PAS"/>
    <property type="match status" value="1"/>
</dbReference>
<dbReference type="InterPro" id="IPR003594">
    <property type="entry name" value="HATPase_dom"/>
</dbReference>
<dbReference type="SMART" id="SM00448">
    <property type="entry name" value="REC"/>
    <property type="match status" value="1"/>
</dbReference>
<dbReference type="NCBIfam" id="TIGR00229">
    <property type="entry name" value="sensory_box"/>
    <property type="match status" value="1"/>
</dbReference>
<dbReference type="Proteomes" id="UP001321749">
    <property type="component" value="Unassembled WGS sequence"/>
</dbReference>
<feature type="compositionally biased region" description="Low complexity" evidence="13">
    <location>
        <begin position="273"/>
        <end position="283"/>
    </location>
</feature>
<dbReference type="PROSITE" id="PS50110">
    <property type="entry name" value="RESPONSE_REGULATORY"/>
    <property type="match status" value="1"/>
</dbReference>
<dbReference type="GO" id="GO:0000155">
    <property type="term" value="F:phosphorelay sensor kinase activity"/>
    <property type="evidence" value="ECO:0007669"/>
    <property type="project" value="InterPro"/>
</dbReference>
<dbReference type="CDD" id="cd16922">
    <property type="entry name" value="HATPase_EvgS-ArcB-TorS-like"/>
    <property type="match status" value="1"/>
</dbReference>
<accession>A0AAV9HU16</accession>
<evidence type="ECO:0000256" key="12">
    <source>
        <dbReference type="PROSITE-ProRule" id="PRU00169"/>
    </source>
</evidence>
<dbReference type="GO" id="GO:0005737">
    <property type="term" value="C:cytoplasm"/>
    <property type="evidence" value="ECO:0007669"/>
    <property type="project" value="UniProtKB-SubCell"/>
</dbReference>
<evidence type="ECO:0000313" key="17">
    <source>
        <dbReference type="EMBL" id="KAK4464186.1"/>
    </source>
</evidence>
<dbReference type="SUPFAM" id="SSF55874">
    <property type="entry name" value="ATPase domain of HSP90 chaperone/DNA topoisomerase II/histidine kinase"/>
    <property type="match status" value="1"/>
</dbReference>
<dbReference type="Gene3D" id="1.10.287.130">
    <property type="match status" value="1"/>
</dbReference>
<organism evidence="17 18">
    <name type="scientific">Cladorrhinum samala</name>
    <dbReference type="NCBI Taxonomy" id="585594"/>
    <lineage>
        <taxon>Eukaryota</taxon>
        <taxon>Fungi</taxon>
        <taxon>Dikarya</taxon>
        <taxon>Ascomycota</taxon>
        <taxon>Pezizomycotina</taxon>
        <taxon>Sordariomycetes</taxon>
        <taxon>Sordariomycetidae</taxon>
        <taxon>Sordariales</taxon>
        <taxon>Podosporaceae</taxon>
        <taxon>Cladorrhinum</taxon>
    </lineage>
</organism>
<feature type="region of interest" description="Disordered" evidence="13">
    <location>
        <begin position="1238"/>
        <end position="1308"/>
    </location>
</feature>
<evidence type="ECO:0000259" key="14">
    <source>
        <dbReference type="PROSITE" id="PS50109"/>
    </source>
</evidence>
<comment type="subcellular location">
    <subcellularLocation>
        <location evidence="2">Cytoplasm</location>
    </subcellularLocation>
</comment>
<dbReference type="FunFam" id="3.30.565.10:FF:000010">
    <property type="entry name" value="Sensor histidine kinase RcsC"/>
    <property type="match status" value="1"/>
</dbReference>
<dbReference type="PROSITE" id="PS50112">
    <property type="entry name" value="PAS"/>
    <property type="match status" value="1"/>
</dbReference>
<dbReference type="InterPro" id="IPR036890">
    <property type="entry name" value="HATPase_C_sf"/>
</dbReference>
<feature type="domain" description="Histidine kinase" evidence="14">
    <location>
        <begin position="758"/>
        <end position="981"/>
    </location>
</feature>
<evidence type="ECO:0000256" key="7">
    <source>
        <dbReference type="ARBA" id="ARBA00022741"/>
    </source>
</evidence>
<sequence length="1376" mass="151830">MAPPPSDTLEDGQDSPLLLPAKNRFTRDPPAFLPGVSRLQTASPFRIPIPSSHPGEVAFLALQHLPVPVLVLDGLKTVVLANESMGRMLGMMPTDARADGGAMVSVMDQLRGQTLSQLGIDLVQDGIPVWLDWEQFLDEAAAELSMRKLNGVTVVPPDFDGAATPTPGDDNKTADRLSVSNDDPSDTFSIEVIISPRDIGKAEIDPQIRSNLIASQTSAKMIISVWEMNKAQTLFTLTFTSTDVLPALPPLGRRRSLAKASLRESSENKAVAWLSSPPSLASSRDSTPSAHKIDPRDVSLSSSPFPPLGPPSASSTASAPSALQKITIMKDALLDNTQTPILAMWKDGSVALPNRAGRDLFNMNIDLDQSVDGFDLLPAWTIWNEDFSRQLEPWEYPIAELLRTETPFTGRRVGMYNTDGEKMIFEVEGVAIRDDNTKEFLAGVVSGRDVTRLTEEINRIKAADEERFRLICNTMPQLVWTANPEGQHDFYNNRWYTYTGLTPDESRGMGWVNPFHPDDMPEARKRWSHSLETGEPYVTEYRCRSKEGEWRWFLGRALPLKNKQTGAIEKWFGTCTDVHESIEAKIEAKRTRQQLLSVIALSHMTMFTVDLDRKITMLEGLLIWDSQCENNEGQWYIGEDIYDVFNRLNSQLPEGQIPTFLKPIDSILAGSTTADYQEHEMEGRWYRTRFSPILGKKTRDKNNHDTVIEGVIGLIMDVTELKHKEKDLQAQAQEKRQLVANEAAAKEASRLKSQFLANMSHEIRTPITGVIGMAELLLDVELGEEQREITENIYRSANALLTVINDILDFSKVESGRLDIEEVQFSLSVIVRDVCKMLSFAAERKELVFQSDISPDIGDDLVVLGDPGRVRQIITNLVTNSIKFTSVGHVKFSVYKEKETPETIEIRFVIEDTGIGIEDEVRKRLFQPFSQGDSSTARKFGGTGLGLTICQNLLDLMKGRMALESTPGVGTTATFWVPFNRPQGAQRSGLVRIDALSDRLQSEMSVSCNSSEYEQALSSSSSKELGSNPLDKIKSHWRNNSSINISPDCDLSPAERAKIHVLVVEDNAINQQIAIKNIQKLGFQVTAAWNGKEALDYLMAAKQGHKRKPDIILMDVQMPVIDGYKCTHVLRHHVPYKAFVSDVPIVAMTASAIQGDREKCKRAGMDDYLSKPVKPGLLERMLVRWIVKPRSSEDATPFRPSRGGGSGTSECSEAGGHCDNAGIPGIELDHDDFGVVATPVPGQPDGVGTGAGHRTEGPGEDDKQSLATPRPVGGDGKGDDCSHFPGYTLPSPSREEVAPPDKKLPAPIRRFSTQAELAKHGRDDKLIGAAGRTAKDAMSPPLSTAVEAAANVNTNGQRPSLLTAENMERLEEELRG</sequence>
<dbReference type="Pfam" id="PF02518">
    <property type="entry name" value="HATPase_c"/>
    <property type="match status" value="1"/>
</dbReference>
<keyword evidence="10" id="KW-0902">Two-component regulatory system</keyword>
<dbReference type="Pfam" id="PF00072">
    <property type="entry name" value="Response_reg"/>
    <property type="match status" value="1"/>
</dbReference>
<evidence type="ECO:0000256" key="13">
    <source>
        <dbReference type="SAM" id="MobiDB-lite"/>
    </source>
</evidence>